<evidence type="ECO:0000313" key="3">
    <source>
        <dbReference type="Proteomes" id="UP000317982"/>
    </source>
</evidence>
<evidence type="ECO:0000313" key="2">
    <source>
        <dbReference type="EMBL" id="TQS43917.1"/>
    </source>
</evidence>
<dbReference type="InParanoid" id="A0A545ARG9"/>
<keyword evidence="3" id="KW-1185">Reference proteome</keyword>
<keyword evidence="2" id="KW-0808">Transferase</keyword>
<sequence>MSSRIIRTASGVPVVVRAATADDLTAVNEMHGRCSPRTLISRYAAGRGALLDREWRRMVDPARGRTFVLAGPDERDAVIGFATLLRVTATGMAEVSLLLRDDWQNAGVGRALARYLVGVAGQLRFAGVVAWIAPDNVRARKLLRGLGGAPELADGEVRWVVASGYPQRAVRSSAVVGTATLRASWASAASCMPGS</sequence>
<feature type="domain" description="N-acetyltransferase" evidence="1">
    <location>
        <begin position="14"/>
        <end position="168"/>
    </location>
</feature>
<accession>A0A545ARG9</accession>
<dbReference type="AlphaFoldDB" id="A0A545ARG9"/>
<dbReference type="EMBL" id="VIRS01000010">
    <property type="protein sequence ID" value="TQS43917.1"/>
    <property type="molecule type" value="Genomic_DNA"/>
</dbReference>
<dbReference type="InterPro" id="IPR016181">
    <property type="entry name" value="Acyl_CoA_acyltransferase"/>
</dbReference>
<dbReference type="Gene3D" id="3.40.630.30">
    <property type="match status" value="1"/>
</dbReference>
<dbReference type="Proteomes" id="UP000317982">
    <property type="component" value="Unassembled WGS sequence"/>
</dbReference>
<dbReference type="PROSITE" id="PS51186">
    <property type="entry name" value="GNAT"/>
    <property type="match status" value="1"/>
</dbReference>
<dbReference type="GO" id="GO:0016747">
    <property type="term" value="F:acyltransferase activity, transferring groups other than amino-acyl groups"/>
    <property type="evidence" value="ECO:0007669"/>
    <property type="project" value="InterPro"/>
</dbReference>
<dbReference type="Pfam" id="PF00583">
    <property type="entry name" value="Acetyltransf_1"/>
    <property type="match status" value="1"/>
</dbReference>
<protein>
    <submittedName>
        <fullName evidence="2">GNAT family N-acetyltransferase</fullName>
    </submittedName>
</protein>
<comment type="caution">
    <text evidence="2">The sequence shown here is derived from an EMBL/GenBank/DDBJ whole genome shotgun (WGS) entry which is preliminary data.</text>
</comment>
<name>A0A545ARG9_9ACTN</name>
<dbReference type="OrthoDB" id="5516749at2"/>
<organism evidence="2 3">
    <name type="scientific">Cryptosporangium phraense</name>
    <dbReference type="NCBI Taxonomy" id="2593070"/>
    <lineage>
        <taxon>Bacteria</taxon>
        <taxon>Bacillati</taxon>
        <taxon>Actinomycetota</taxon>
        <taxon>Actinomycetes</taxon>
        <taxon>Cryptosporangiales</taxon>
        <taxon>Cryptosporangiaceae</taxon>
        <taxon>Cryptosporangium</taxon>
    </lineage>
</organism>
<proteinExistence type="predicted"/>
<reference evidence="2 3" key="1">
    <citation type="submission" date="2019-07" db="EMBL/GenBank/DDBJ databases">
        <title>Cryptosporangium phraense sp. nov., isolated from plant litter.</title>
        <authorList>
            <person name="Suriyachadkun C."/>
        </authorList>
    </citation>
    <scope>NUCLEOTIDE SEQUENCE [LARGE SCALE GENOMIC DNA]</scope>
    <source>
        <strain evidence="2 3">A-T 5661</strain>
    </source>
</reference>
<gene>
    <name evidence="2" type="ORF">FL583_15755</name>
</gene>
<dbReference type="SUPFAM" id="SSF55729">
    <property type="entry name" value="Acyl-CoA N-acyltransferases (Nat)"/>
    <property type="match status" value="1"/>
</dbReference>
<dbReference type="InterPro" id="IPR000182">
    <property type="entry name" value="GNAT_dom"/>
</dbReference>
<evidence type="ECO:0000259" key="1">
    <source>
        <dbReference type="PROSITE" id="PS51186"/>
    </source>
</evidence>
<dbReference type="RefSeq" id="WP_142705401.1">
    <property type="nucleotide sequence ID" value="NZ_VIRS01000010.1"/>
</dbReference>